<dbReference type="InterPro" id="IPR051552">
    <property type="entry name" value="HptR"/>
</dbReference>
<dbReference type="SMART" id="SM00342">
    <property type="entry name" value="HTH_ARAC"/>
    <property type="match status" value="1"/>
</dbReference>
<evidence type="ECO:0000313" key="12">
    <source>
        <dbReference type="Proteomes" id="UP000323317"/>
    </source>
</evidence>
<dbReference type="Gene3D" id="1.10.10.60">
    <property type="entry name" value="Homeodomain-like"/>
    <property type="match status" value="2"/>
</dbReference>
<dbReference type="GO" id="GO:0003700">
    <property type="term" value="F:DNA-binding transcription factor activity"/>
    <property type="evidence" value="ECO:0007669"/>
    <property type="project" value="InterPro"/>
</dbReference>
<evidence type="ECO:0000256" key="4">
    <source>
        <dbReference type="ARBA" id="ARBA00023012"/>
    </source>
</evidence>
<keyword evidence="4" id="KW-0902">Two-component regulatory system</keyword>
<dbReference type="InterPro" id="IPR009057">
    <property type="entry name" value="Homeodomain-like_sf"/>
</dbReference>
<proteinExistence type="predicted"/>
<dbReference type="InterPro" id="IPR011006">
    <property type="entry name" value="CheY-like_superfamily"/>
</dbReference>
<feature type="domain" description="Response regulatory" evidence="10">
    <location>
        <begin position="2"/>
        <end position="119"/>
    </location>
</feature>
<dbReference type="Gene3D" id="3.40.50.2300">
    <property type="match status" value="1"/>
</dbReference>
<dbReference type="PANTHER" id="PTHR42713:SF3">
    <property type="entry name" value="TRANSCRIPTIONAL REGULATORY PROTEIN HPTR"/>
    <property type="match status" value="1"/>
</dbReference>
<evidence type="ECO:0000256" key="2">
    <source>
        <dbReference type="ARBA" id="ARBA00022490"/>
    </source>
</evidence>
<dbReference type="SUPFAM" id="SSF52172">
    <property type="entry name" value="CheY-like"/>
    <property type="match status" value="1"/>
</dbReference>
<evidence type="ECO:0000259" key="10">
    <source>
        <dbReference type="PROSITE" id="PS50110"/>
    </source>
</evidence>
<gene>
    <name evidence="11" type="ORF">FZC79_19600</name>
</gene>
<dbReference type="Proteomes" id="UP000323317">
    <property type="component" value="Unassembled WGS sequence"/>
</dbReference>
<dbReference type="InterPro" id="IPR020449">
    <property type="entry name" value="Tscrpt_reg_AraC-type_HTH"/>
</dbReference>
<feature type="modified residue" description="4-aspartylphosphate" evidence="8">
    <location>
        <position position="54"/>
    </location>
</feature>
<dbReference type="PANTHER" id="PTHR42713">
    <property type="entry name" value="HISTIDINE KINASE-RELATED"/>
    <property type="match status" value="1"/>
</dbReference>
<reference evidence="11 12" key="1">
    <citation type="submission" date="2019-08" db="EMBL/GenBank/DDBJ databases">
        <title>Bacillus genomes from the desert of Cuatro Cienegas, Coahuila.</title>
        <authorList>
            <person name="Olmedo-Alvarez G."/>
        </authorList>
    </citation>
    <scope>NUCLEOTIDE SEQUENCE [LARGE SCALE GENOMIC DNA]</scope>
    <source>
        <strain evidence="11 12">CH40_1T</strain>
    </source>
</reference>
<comment type="subcellular location">
    <subcellularLocation>
        <location evidence="1">Cytoplasm</location>
    </subcellularLocation>
</comment>
<keyword evidence="3 8" id="KW-0597">Phosphoprotein</keyword>
<evidence type="ECO:0000259" key="9">
    <source>
        <dbReference type="PROSITE" id="PS01124"/>
    </source>
</evidence>
<dbReference type="CDD" id="cd17536">
    <property type="entry name" value="REC_YesN-like"/>
    <property type="match status" value="1"/>
</dbReference>
<dbReference type="EMBL" id="VTEH01000020">
    <property type="protein sequence ID" value="TYR73274.1"/>
    <property type="molecule type" value="Genomic_DNA"/>
</dbReference>
<dbReference type="GO" id="GO:0005737">
    <property type="term" value="C:cytoplasm"/>
    <property type="evidence" value="ECO:0007669"/>
    <property type="project" value="UniProtKB-SubCell"/>
</dbReference>
<dbReference type="SUPFAM" id="SSF46689">
    <property type="entry name" value="Homeodomain-like"/>
    <property type="match status" value="2"/>
</dbReference>
<dbReference type="PROSITE" id="PS00041">
    <property type="entry name" value="HTH_ARAC_FAMILY_1"/>
    <property type="match status" value="1"/>
</dbReference>
<dbReference type="GO" id="GO:0043565">
    <property type="term" value="F:sequence-specific DNA binding"/>
    <property type="evidence" value="ECO:0007669"/>
    <property type="project" value="InterPro"/>
</dbReference>
<name>A0A5D4K7H7_9BACI</name>
<dbReference type="SMART" id="SM00448">
    <property type="entry name" value="REC"/>
    <property type="match status" value="1"/>
</dbReference>
<organism evidence="11 12">
    <name type="scientific">Rossellomorea vietnamensis</name>
    <dbReference type="NCBI Taxonomy" id="218284"/>
    <lineage>
        <taxon>Bacteria</taxon>
        <taxon>Bacillati</taxon>
        <taxon>Bacillota</taxon>
        <taxon>Bacilli</taxon>
        <taxon>Bacillales</taxon>
        <taxon>Bacillaceae</taxon>
        <taxon>Rossellomorea</taxon>
    </lineage>
</organism>
<dbReference type="RefSeq" id="WP_148948438.1">
    <property type="nucleotide sequence ID" value="NZ_VTEH01000020.1"/>
</dbReference>
<comment type="caution">
    <text evidence="11">The sequence shown here is derived from an EMBL/GenBank/DDBJ whole genome shotgun (WGS) entry which is preliminary data.</text>
</comment>
<dbReference type="InterPro" id="IPR001789">
    <property type="entry name" value="Sig_transdc_resp-reg_receiver"/>
</dbReference>
<dbReference type="Pfam" id="PF12833">
    <property type="entry name" value="HTH_18"/>
    <property type="match status" value="1"/>
</dbReference>
<dbReference type="Pfam" id="PF00072">
    <property type="entry name" value="Response_reg"/>
    <property type="match status" value="1"/>
</dbReference>
<dbReference type="PROSITE" id="PS01124">
    <property type="entry name" value="HTH_ARAC_FAMILY_2"/>
    <property type="match status" value="1"/>
</dbReference>
<dbReference type="PRINTS" id="PR00032">
    <property type="entry name" value="HTHARAC"/>
</dbReference>
<keyword evidence="7" id="KW-0804">Transcription</keyword>
<dbReference type="InterPro" id="IPR018062">
    <property type="entry name" value="HTH_AraC-typ_CS"/>
</dbReference>
<dbReference type="PROSITE" id="PS50110">
    <property type="entry name" value="RESPONSE_REGULATORY"/>
    <property type="match status" value="1"/>
</dbReference>
<evidence type="ECO:0000256" key="6">
    <source>
        <dbReference type="ARBA" id="ARBA00023125"/>
    </source>
</evidence>
<evidence type="ECO:0000256" key="5">
    <source>
        <dbReference type="ARBA" id="ARBA00023015"/>
    </source>
</evidence>
<evidence type="ECO:0000256" key="7">
    <source>
        <dbReference type="ARBA" id="ARBA00023163"/>
    </source>
</evidence>
<keyword evidence="5" id="KW-0805">Transcription regulation</keyword>
<evidence type="ECO:0000256" key="8">
    <source>
        <dbReference type="PROSITE-ProRule" id="PRU00169"/>
    </source>
</evidence>
<dbReference type="AlphaFoldDB" id="A0A5D4K7H7"/>
<keyword evidence="2" id="KW-0963">Cytoplasm</keyword>
<dbReference type="InterPro" id="IPR018060">
    <property type="entry name" value="HTH_AraC"/>
</dbReference>
<evidence type="ECO:0000313" key="11">
    <source>
        <dbReference type="EMBL" id="TYR73274.1"/>
    </source>
</evidence>
<keyword evidence="6" id="KW-0238">DNA-binding</keyword>
<accession>A0A5D4K7H7</accession>
<protein>
    <submittedName>
        <fullName evidence="11">Response regulator</fullName>
    </submittedName>
</protein>
<evidence type="ECO:0000256" key="1">
    <source>
        <dbReference type="ARBA" id="ARBA00004496"/>
    </source>
</evidence>
<evidence type="ECO:0000256" key="3">
    <source>
        <dbReference type="ARBA" id="ARBA00022553"/>
    </source>
</evidence>
<feature type="domain" description="HTH araC/xylS-type" evidence="9">
    <location>
        <begin position="422"/>
        <end position="520"/>
    </location>
</feature>
<sequence length="525" mass="61382">MKALIVDDEKHVREGLILLAQWDTHGIHTILEAEDGAEAIELIKEHRPEIIFTDMRMPRRDGISLLKWLYSAEINSKTIVVSGHDDFQYMRNALYYKSFDYILKPIEPEVLNETLGKAVREWKVQALSRKTQVEENQVLNEVKPLYWDRFFSKLCQSQEVSAAEDYKIRKEFGLSIANKQKKIALIPIQQLVKTAFLGDRELAFFTVSNIANEIVRKTNEGVCFRNLDNEEELVIIIWNEQNGTLIFNDIVRAIYQYSKVHPLLAAGKATVDLKKAYDTAHRVLQNHDLASSKKMATLEEMTSSPLLHLLDHSNELKWALRSGSMEQVDAQLKTLFTSLEKEHTFSLQQISAWETQFNLLRNNWLKEYEIDSEGPFYNGRDYWSEDGSFAPEKFKREKAGEFKELVELLSQAKYQTEKNSMQQIEEYLLQHYQEDITLQEIADRFYLSREYISRKFKQDYKATITDYLTSIRMDRAKKLLENPHLKIYEVAYGVGYQNEKYFSKVFKKQEGVTPNEFRQSLSGKI</sequence>
<dbReference type="GO" id="GO:0000160">
    <property type="term" value="P:phosphorelay signal transduction system"/>
    <property type="evidence" value="ECO:0007669"/>
    <property type="project" value="UniProtKB-KW"/>
</dbReference>